<evidence type="ECO:0000256" key="2">
    <source>
        <dbReference type="ARBA" id="ARBA00024446"/>
    </source>
</evidence>
<comment type="caution">
    <text evidence="3">The sequence shown here is derived from an EMBL/GenBank/DDBJ whole genome shotgun (WGS) entry which is preliminary data.</text>
</comment>
<dbReference type="PANTHER" id="PTHR36539">
    <property type="entry name" value="ETHANOLAMINE UTILIZATION PROTEIN EUTN"/>
    <property type="match status" value="1"/>
</dbReference>
<evidence type="ECO:0000313" key="4">
    <source>
        <dbReference type="Proteomes" id="UP000777784"/>
    </source>
</evidence>
<reference evidence="3" key="1">
    <citation type="submission" date="2021-05" db="EMBL/GenBank/DDBJ databases">
        <title>Energy efficiency and biological interactions define the core microbiome of deep oligotrophic groundwater.</title>
        <authorList>
            <person name="Mehrshad M."/>
            <person name="Lopez-Fernandez M."/>
            <person name="Bell E."/>
            <person name="Bernier-Latmani R."/>
            <person name="Bertilsson S."/>
            <person name="Dopson M."/>
        </authorList>
    </citation>
    <scope>NUCLEOTIDE SEQUENCE</scope>
    <source>
        <strain evidence="3">Modern_marine.mb.64</strain>
    </source>
</reference>
<dbReference type="InterPro" id="IPR036677">
    <property type="entry name" value="EutN_CcmL_sf"/>
</dbReference>
<dbReference type="AlphaFoldDB" id="A0A948RTM0"/>
<evidence type="ECO:0000313" key="3">
    <source>
        <dbReference type="EMBL" id="MBU2690321.1"/>
    </source>
</evidence>
<dbReference type="PANTHER" id="PTHR36539:SF1">
    <property type="entry name" value="BACTERIAL MICROCOMPARTMENT SHELL VERTEX PROTEIN EUTN"/>
    <property type="match status" value="1"/>
</dbReference>
<proteinExistence type="predicted"/>
<evidence type="ECO:0000256" key="1">
    <source>
        <dbReference type="ARBA" id="ARBA00024322"/>
    </source>
</evidence>
<dbReference type="CDD" id="cd01614">
    <property type="entry name" value="EutN_CcmL"/>
    <property type="match status" value="1"/>
</dbReference>
<dbReference type="Gene3D" id="2.40.50.220">
    <property type="entry name" value="EutN/Ccml"/>
    <property type="match status" value="1"/>
</dbReference>
<name>A0A948RTM0_UNCEI</name>
<sequence length="102" mass="10843">MLLGAVVGTVVSTRKDEALTGMKFLAVEELDRSLKPTGRQVVAVDAVGAGPGELVLYASGSSARLTKLTHERAVDCVIMAIVDRIDTLEESVYVKHSASQED</sequence>
<dbReference type="PROSITE" id="PS51932">
    <property type="entry name" value="BMV"/>
    <property type="match status" value="1"/>
</dbReference>
<dbReference type="SUPFAM" id="SSF159133">
    <property type="entry name" value="EutN/CcmL-like"/>
    <property type="match status" value="1"/>
</dbReference>
<keyword evidence="2" id="KW-1283">Bacterial microcompartment</keyword>
<dbReference type="Proteomes" id="UP000777784">
    <property type="component" value="Unassembled WGS sequence"/>
</dbReference>
<dbReference type="InterPro" id="IPR004992">
    <property type="entry name" value="EutN_CcmL"/>
</dbReference>
<gene>
    <name evidence="3" type="ORF">KJ970_05275</name>
</gene>
<dbReference type="GO" id="GO:0031469">
    <property type="term" value="C:bacterial microcompartment"/>
    <property type="evidence" value="ECO:0007669"/>
    <property type="project" value="UniProtKB-SubCell"/>
</dbReference>
<accession>A0A948RTM0</accession>
<protein>
    <submittedName>
        <fullName evidence="3">EutN/CcmL family microcompartment protein</fullName>
    </submittedName>
</protein>
<comment type="subcellular location">
    <subcellularLocation>
        <location evidence="1">Bacterial microcompartment</location>
    </subcellularLocation>
</comment>
<organism evidence="3 4">
    <name type="scientific">Eiseniibacteriota bacterium</name>
    <dbReference type="NCBI Taxonomy" id="2212470"/>
    <lineage>
        <taxon>Bacteria</taxon>
        <taxon>Candidatus Eiseniibacteriota</taxon>
    </lineage>
</organism>
<dbReference type="EMBL" id="JAHJDP010000028">
    <property type="protein sequence ID" value="MBU2690321.1"/>
    <property type="molecule type" value="Genomic_DNA"/>
</dbReference>
<dbReference type="Pfam" id="PF03319">
    <property type="entry name" value="EutN_CcmL"/>
    <property type="match status" value="1"/>
</dbReference>